<reference evidence="7 8" key="1">
    <citation type="submission" date="2023-10" db="EMBL/GenBank/DDBJ databases">
        <title>Psychrosphaera aquimaarina strain SW33 isolated from seawater.</title>
        <authorList>
            <person name="Bayburt H."/>
            <person name="Kim J.M."/>
            <person name="Choi B.J."/>
            <person name="Jeon C.O."/>
        </authorList>
    </citation>
    <scope>NUCLEOTIDE SEQUENCE [LARGE SCALE GENOMIC DNA]</scope>
    <source>
        <strain evidence="7 8">KCTC 52743</strain>
    </source>
</reference>
<keyword evidence="3" id="KW-0479">Metal-binding</keyword>
<dbReference type="InterPro" id="IPR014436">
    <property type="entry name" value="Extradiol_dOase_DODA"/>
</dbReference>
<evidence type="ECO:0000256" key="5">
    <source>
        <dbReference type="ARBA" id="ARBA00023002"/>
    </source>
</evidence>
<keyword evidence="5 7" id="KW-0560">Oxidoreductase</keyword>
<dbReference type="GO" id="GO:0051213">
    <property type="term" value="F:dioxygenase activity"/>
    <property type="evidence" value="ECO:0007669"/>
    <property type="project" value="UniProtKB-KW"/>
</dbReference>
<dbReference type="InterPro" id="IPR004183">
    <property type="entry name" value="Xdiol_dOase_suB"/>
</dbReference>
<gene>
    <name evidence="7" type="ORF">RT723_05945</name>
</gene>
<protein>
    <submittedName>
        <fullName evidence="7">Class III extradiol ring-cleavage dioxygenase</fullName>
        <ecNumber evidence="7">1.13.-.-</ecNumber>
    </submittedName>
</protein>
<name>A0ABU3QYQ4_9GAMM</name>
<dbReference type="CDD" id="cd07363">
    <property type="entry name" value="45_DOPA_Dioxygenase"/>
    <property type="match status" value="1"/>
</dbReference>
<comment type="cofactor">
    <cofactor evidence="1">
        <name>Zn(2+)</name>
        <dbReference type="ChEBI" id="CHEBI:29105"/>
    </cofactor>
</comment>
<keyword evidence="7" id="KW-0223">Dioxygenase</keyword>
<dbReference type="PANTHER" id="PTHR30096:SF0">
    <property type="entry name" value="4,5-DOPA DIOXYGENASE EXTRADIOL-LIKE PROTEIN"/>
    <property type="match status" value="1"/>
</dbReference>
<dbReference type="RefSeq" id="WP_315946264.1">
    <property type="nucleotide sequence ID" value="NZ_JAWCUA010000003.1"/>
</dbReference>
<keyword evidence="8" id="KW-1185">Reference proteome</keyword>
<accession>A0ABU3QYQ4</accession>
<comment type="caution">
    <text evidence="7">The sequence shown here is derived from an EMBL/GenBank/DDBJ whole genome shotgun (WGS) entry which is preliminary data.</text>
</comment>
<dbReference type="PIRSF" id="PIRSF006157">
    <property type="entry name" value="Doxgns_DODA"/>
    <property type="match status" value="1"/>
</dbReference>
<feature type="domain" description="Extradiol ring-cleavage dioxygenase class III enzyme subunit B" evidence="6">
    <location>
        <begin position="7"/>
        <end position="250"/>
    </location>
</feature>
<dbReference type="EMBL" id="JAWCUA010000003">
    <property type="protein sequence ID" value="MDU0112552.1"/>
    <property type="molecule type" value="Genomic_DNA"/>
</dbReference>
<evidence type="ECO:0000313" key="8">
    <source>
        <dbReference type="Proteomes" id="UP001257914"/>
    </source>
</evidence>
<dbReference type="Proteomes" id="UP001257914">
    <property type="component" value="Unassembled WGS sequence"/>
</dbReference>
<dbReference type="SUPFAM" id="SSF53213">
    <property type="entry name" value="LigB-like"/>
    <property type="match status" value="1"/>
</dbReference>
<dbReference type="PANTHER" id="PTHR30096">
    <property type="entry name" value="4,5-DOPA DIOXYGENASE EXTRADIOL-LIKE PROTEIN"/>
    <property type="match status" value="1"/>
</dbReference>
<evidence type="ECO:0000313" key="7">
    <source>
        <dbReference type="EMBL" id="MDU0112552.1"/>
    </source>
</evidence>
<keyword evidence="4" id="KW-0862">Zinc</keyword>
<sequence length="265" mass="29543">MNNNPKALFISHGGGPMPLLGDEGHNEMIDCLQGISNQINKPSGIIVISAHWEEQATTITANASPSLIYDYSGFPKEAYDIQYACKGMPLLAEQLHGLFGSAGIKSKLDTQRGFDHGVFVPLKIMFPDADIPCIQVSLVNSLDPKEHLKIGQAIKQLDVENLLVIGSGFTFHNMKAFFAPHNKEVEFINTSFEHWLLNTCSNKEISESERVELLTNWEQAPGARYCHPREEHLLPLHVCYGVAQSACSQTFEVKILNKKSSMYLW</sequence>
<proteinExistence type="inferred from homology"/>
<organism evidence="7 8">
    <name type="scientific">Psychrosphaera aquimarina</name>
    <dbReference type="NCBI Taxonomy" id="2044854"/>
    <lineage>
        <taxon>Bacteria</taxon>
        <taxon>Pseudomonadati</taxon>
        <taxon>Pseudomonadota</taxon>
        <taxon>Gammaproteobacteria</taxon>
        <taxon>Alteromonadales</taxon>
        <taxon>Pseudoalteromonadaceae</taxon>
        <taxon>Psychrosphaera</taxon>
    </lineage>
</organism>
<evidence type="ECO:0000259" key="6">
    <source>
        <dbReference type="Pfam" id="PF02900"/>
    </source>
</evidence>
<comment type="similarity">
    <text evidence="2">Belongs to the DODA-type extradiol aromatic ring-opening dioxygenase family.</text>
</comment>
<dbReference type="EC" id="1.13.-.-" evidence="7"/>
<dbReference type="Pfam" id="PF02900">
    <property type="entry name" value="LigB"/>
    <property type="match status" value="1"/>
</dbReference>
<evidence type="ECO:0000256" key="2">
    <source>
        <dbReference type="ARBA" id="ARBA00007581"/>
    </source>
</evidence>
<evidence type="ECO:0000256" key="3">
    <source>
        <dbReference type="ARBA" id="ARBA00022723"/>
    </source>
</evidence>
<evidence type="ECO:0000256" key="1">
    <source>
        <dbReference type="ARBA" id="ARBA00001947"/>
    </source>
</evidence>
<evidence type="ECO:0000256" key="4">
    <source>
        <dbReference type="ARBA" id="ARBA00022833"/>
    </source>
</evidence>
<dbReference type="Gene3D" id="3.40.830.10">
    <property type="entry name" value="LigB-like"/>
    <property type="match status" value="1"/>
</dbReference>